<evidence type="ECO:0000256" key="1">
    <source>
        <dbReference type="ARBA" id="ARBA00006209"/>
    </source>
</evidence>
<keyword evidence="6" id="KW-0496">Mitochondrion</keyword>
<protein>
    <recommendedName>
        <fullName evidence="5">PI3K/PI4K catalytic domain-containing protein</fullName>
    </recommendedName>
</protein>
<dbReference type="InterPro" id="IPR000403">
    <property type="entry name" value="PI3/4_kinase_cat_dom"/>
</dbReference>
<keyword evidence="2" id="KW-0808">Transferase</keyword>
<feature type="region of interest" description="Disordered" evidence="4">
    <location>
        <begin position="59"/>
        <end position="115"/>
    </location>
</feature>
<dbReference type="GO" id="GO:0005737">
    <property type="term" value="C:cytoplasm"/>
    <property type="evidence" value="ECO:0007669"/>
    <property type="project" value="TreeGrafter"/>
</dbReference>
<dbReference type="Pfam" id="PF00454">
    <property type="entry name" value="PI3_PI4_kinase"/>
    <property type="match status" value="1"/>
</dbReference>
<sequence length="482" mass="52104">MGNNQGRSCDAVPAGRQQNAHSTTRLSRVRRALARGLRSLGACLSPPDVLDDLATCGIRSSPAPGLAAPSGVSPPAPPSGPPDAPGAPSPPGGPVATRSPGTARPGWKPHPERPRNNMMAYHWATLANQRMTRTIWMQSNVVATIAVGPAVLDLAPKGQAHGFKLATSRQIVDLTKATDNVIVRHLPASRHPLYLPTDHTAQVVDILVPTPKPLQSAARVPFLVEFLLRSSRAPAAAAAAVVSTKQVIFPAGDGCRQDCLALQFIRLAQGVFASVDLPLFVYPYQLVIPDRTRPTRALGGVIERVRRSASRDDLGKSNGLSPRGYFLSKFGRAEGAAFKQEAQRHFVLSMAGAHAFCSYLLQVKDRHSGHILLDDDGHVVHIDFGFIFDISPAKDMKVKPGGSKLTLDMVEVMDKYDSVRWKWFVELRTSGNLVVRAHRDDFLSIADLMSTHALGCFNADTVANLKQRSAPDKDERDAAQHE</sequence>
<dbReference type="AlphaFoldDB" id="A0A3P3Y6B1"/>
<comment type="similarity">
    <text evidence="1">Belongs to the PI3/PI4-kinase family. Type III PI4K subfamily.</text>
</comment>
<dbReference type="EMBL" id="OVEO01000004">
    <property type="protein sequence ID" value="SPQ95520.1"/>
    <property type="molecule type" value="Genomic_DNA"/>
</dbReference>
<evidence type="ECO:0000256" key="3">
    <source>
        <dbReference type="ARBA" id="ARBA00022777"/>
    </source>
</evidence>
<dbReference type="InterPro" id="IPR015433">
    <property type="entry name" value="PI3/4_kinase"/>
</dbReference>
<feature type="region of interest" description="Disordered" evidence="4">
    <location>
        <begin position="1"/>
        <end position="27"/>
    </location>
</feature>
<evidence type="ECO:0000259" key="5">
    <source>
        <dbReference type="PROSITE" id="PS50290"/>
    </source>
</evidence>
<dbReference type="PANTHER" id="PTHR10048:SF15">
    <property type="entry name" value="PHOSPHATIDYLINOSITOL 4-KINASE ALPHA"/>
    <property type="match status" value="1"/>
</dbReference>
<evidence type="ECO:0000256" key="2">
    <source>
        <dbReference type="ARBA" id="ARBA00022679"/>
    </source>
</evidence>
<dbReference type="GO" id="GO:0048015">
    <property type="term" value="P:phosphatidylinositol-mediated signaling"/>
    <property type="evidence" value="ECO:0007669"/>
    <property type="project" value="TreeGrafter"/>
</dbReference>
<evidence type="ECO:0000256" key="4">
    <source>
        <dbReference type="SAM" id="MobiDB-lite"/>
    </source>
</evidence>
<gene>
    <name evidence="6" type="ORF">PLBR_LOCUS2735</name>
</gene>
<dbReference type="Proteomes" id="UP000290189">
    <property type="component" value="Unassembled WGS sequence"/>
</dbReference>
<dbReference type="Gene3D" id="1.10.1070.11">
    <property type="entry name" value="Phosphatidylinositol 3-/4-kinase, catalytic domain"/>
    <property type="match status" value="1"/>
</dbReference>
<reference evidence="6 7" key="1">
    <citation type="submission" date="2018-03" db="EMBL/GenBank/DDBJ databases">
        <authorList>
            <person name="Fogelqvist J."/>
        </authorList>
    </citation>
    <scope>NUCLEOTIDE SEQUENCE [LARGE SCALE GENOMIC DNA]</scope>
</reference>
<feature type="domain" description="PI3K/PI4K catalytic" evidence="5">
    <location>
        <begin position="208"/>
        <end position="482"/>
    </location>
</feature>
<proteinExistence type="inferred from homology"/>
<organism evidence="6 7">
    <name type="scientific">Plasmodiophora brassicae</name>
    <name type="common">Clubroot disease agent</name>
    <dbReference type="NCBI Taxonomy" id="37360"/>
    <lineage>
        <taxon>Eukaryota</taxon>
        <taxon>Sar</taxon>
        <taxon>Rhizaria</taxon>
        <taxon>Endomyxa</taxon>
        <taxon>Phytomyxea</taxon>
        <taxon>Plasmodiophorida</taxon>
        <taxon>Plasmodiophoridae</taxon>
        <taxon>Plasmodiophora</taxon>
    </lineage>
</organism>
<accession>A0A3P3Y6B1</accession>
<geneLocation type="mitochondrion" evidence="6"/>
<name>A0A3P3Y6B1_PLABS</name>
<dbReference type="InterPro" id="IPR011009">
    <property type="entry name" value="Kinase-like_dom_sf"/>
</dbReference>
<dbReference type="GO" id="GO:0046854">
    <property type="term" value="P:phosphatidylinositol phosphate biosynthetic process"/>
    <property type="evidence" value="ECO:0007669"/>
    <property type="project" value="InterPro"/>
</dbReference>
<dbReference type="PROSITE" id="PS50290">
    <property type="entry name" value="PI3_4_KINASE_3"/>
    <property type="match status" value="1"/>
</dbReference>
<evidence type="ECO:0000313" key="7">
    <source>
        <dbReference type="Proteomes" id="UP000290189"/>
    </source>
</evidence>
<feature type="compositionally biased region" description="Low complexity" evidence="4">
    <location>
        <begin position="60"/>
        <end position="71"/>
    </location>
</feature>
<dbReference type="InterPro" id="IPR036940">
    <property type="entry name" value="PI3/4_kinase_cat_sf"/>
</dbReference>
<keyword evidence="3" id="KW-0418">Kinase</keyword>
<dbReference type="Gene3D" id="3.30.1010.10">
    <property type="entry name" value="Phosphatidylinositol 3-kinase Catalytic Subunit, Chain A, domain 4"/>
    <property type="match status" value="1"/>
</dbReference>
<dbReference type="SMART" id="SM00146">
    <property type="entry name" value="PI3Kc"/>
    <property type="match status" value="1"/>
</dbReference>
<feature type="compositionally biased region" description="Pro residues" evidence="4">
    <location>
        <begin position="72"/>
        <end position="93"/>
    </location>
</feature>
<dbReference type="GO" id="GO:0004430">
    <property type="term" value="F:1-phosphatidylinositol 4-kinase activity"/>
    <property type="evidence" value="ECO:0007669"/>
    <property type="project" value="TreeGrafter"/>
</dbReference>
<dbReference type="GO" id="GO:0005886">
    <property type="term" value="C:plasma membrane"/>
    <property type="evidence" value="ECO:0007669"/>
    <property type="project" value="TreeGrafter"/>
</dbReference>
<evidence type="ECO:0000313" key="6">
    <source>
        <dbReference type="EMBL" id="SPQ95520.1"/>
    </source>
</evidence>
<dbReference type="PANTHER" id="PTHR10048">
    <property type="entry name" value="PHOSPHATIDYLINOSITOL KINASE"/>
    <property type="match status" value="1"/>
</dbReference>
<dbReference type="SUPFAM" id="SSF56112">
    <property type="entry name" value="Protein kinase-like (PK-like)"/>
    <property type="match status" value="1"/>
</dbReference>